<keyword evidence="1" id="KW-0472">Membrane</keyword>
<dbReference type="EMBL" id="CP077713">
    <property type="protein sequence ID" value="QXJ35121.1"/>
    <property type="molecule type" value="Genomic_DNA"/>
</dbReference>
<feature type="transmembrane region" description="Helical" evidence="1">
    <location>
        <begin position="7"/>
        <end position="28"/>
    </location>
</feature>
<accession>A0A8F5C189</accession>
<keyword evidence="3" id="KW-1185">Reference proteome</keyword>
<organism evidence="2 3">
    <name type="scientific">Saccharolobus shibatae</name>
    <dbReference type="NCBI Taxonomy" id="2286"/>
    <lineage>
        <taxon>Archaea</taxon>
        <taxon>Thermoproteota</taxon>
        <taxon>Thermoprotei</taxon>
        <taxon>Sulfolobales</taxon>
        <taxon>Sulfolobaceae</taxon>
        <taxon>Saccharolobus</taxon>
    </lineage>
</organism>
<reference evidence="2 3" key="1">
    <citation type="journal article" date="2021" name="Environ. Microbiol.">
        <title>New insights into the diversity and evolution of the archaeal mobilome from three complete genomes of Saccharolobus shibatae.</title>
        <authorList>
            <person name="Medvedeva S."/>
            <person name="Brandt D."/>
            <person name="Cvirkaite-Krupovic V."/>
            <person name="Liu Y."/>
            <person name="Severinov K."/>
            <person name="Ishino S."/>
            <person name="Ishino Y."/>
            <person name="Prangishvili D."/>
            <person name="Kalinowski J."/>
            <person name="Krupovic M."/>
        </authorList>
    </citation>
    <scope>NUCLEOTIDE SEQUENCE [LARGE SCALE GENOMIC DNA]</scope>
    <source>
        <strain evidence="2 3">S38A</strain>
    </source>
</reference>
<dbReference type="Proteomes" id="UP000694036">
    <property type="component" value="Chromosome"/>
</dbReference>
<keyword evidence="1" id="KW-1133">Transmembrane helix</keyword>
<name>A0A8F5C189_9CREN</name>
<gene>
    <name evidence="2" type="ORF">J5U22_01668</name>
</gene>
<sequence length="44" mass="5517">MNTFDKKFFIFFPIKLFIFVLIEIVSSLEYKFLYYEYYLWVGSL</sequence>
<evidence type="ECO:0000256" key="1">
    <source>
        <dbReference type="SAM" id="Phobius"/>
    </source>
</evidence>
<protein>
    <submittedName>
        <fullName evidence="2">Uncharacterized protein</fullName>
    </submittedName>
</protein>
<evidence type="ECO:0000313" key="2">
    <source>
        <dbReference type="EMBL" id="QXJ35121.1"/>
    </source>
</evidence>
<proteinExistence type="predicted"/>
<dbReference type="AlphaFoldDB" id="A0A8F5C189"/>
<evidence type="ECO:0000313" key="3">
    <source>
        <dbReference type="Proteomes" id="UP000694036"/>
    </source>
</evidence>
<keyword evidence="1" id="KW-0812">Transmembrane</keyword>